<feature type="region of interest" description="Disordered" evidence="1">
    <location>
        <begin position="1"/>
        <end position="20"/>
    </location>
</feature>
<evidence type="ECO:0000313" key="2">
    <source>
        <dbReference type="EMBL" id="PON64232.1"/>
    </source>
</evidence>
<gene>
    <name evidence="2" type="ORF">PanWU01x14_125460</name>
</gene>
<reference evidence="3" key="1">
    <citation type="submission" date="2016-06" db="EMBL/GenBank/DDBJ databases">
        <title>Parallel loss of symbiosis genes in relatives of nitrogen-fixing non-legume Parasponia.</title>
        <authorList>
            <person name="Van Velzen R."/>
            <person name="Holmer R."/>
            <person name="Bu F."/>
            <person name="Rutten L."/>
            <person name="Van Zeijl A."/>
            <person name="Liu W."/>
            <person name="Santuari L."/>
            <person name="Cao Q."/>
            <person name="Sharma T."/>
            <person name="Shen D."/>
            <person name="Roswanjaya Y."/>
            <person name="Wardhani T."/>
            <person name="Kalhor M.S."/>
            <person name="Jansen J."/>
            <person name="Van den Hoogen J."/>
            <person name="Gungor B."/>
            <person name="Hartog M."/>
            <person name="Hontelez J."/>
            <person name="Verver J."/>
            <person name="Yang W.-C."/>
            <person name="Schijlen E."/>
            <person name="Repin R."/>
            <person name="Schilthuizen M."/>
            <person name="Schranz E."/>
            <person name="Heidstra R."/>
            <person name="Miyata K."/>
            <person name="Fedorova E."/>
            <person name="Kohlen W."/>
            <person name="Bisseling T."/>
            <person name="Smit S."/>
            <person name="Geurts R."/>
        </authorList>
    </citation>
    <scope>NUCLEOTIDE SEQUENCE [LARGE SCALE GENOMIC DNA]</scope>
    <source>
        <strain evidence="3">cv. WU1-14</strain>
    </source>
</reference>
<dbReference type="EMBL" id="JXTB01000097">
    <property type="protein sequence ID" value="PON64232.1"/>
    <property type="molecule type" value="Genomic_DNA"/>
</dbReference>
<accession>A0A2P5CT69</accession>
<name>A0A2P5CT69_PARAD</name>
<proteinExistence type="predicted"/>
<evidence type="ECO:0000313" key="3">
    <source>
        <dbReference type="Proteomes" id="UP000237105"/>
    </source>
</evidence>
<protein>
    <submittedName>
        <fullName evidence="2">Uncharacterized protein</fullName>
    </submittedName>
</protein>
<dbReference type="Proteomes" id="UP000237105">
    <property type="component" value="Unassembled WGS sequence"/>
</dbReference>
<evidence type="ECO:0000256" key="1">
    <source>
        <dbReference type="SAM" id="MobiDB-lite"/>
    </source>
</evidence>
<keyword evidence="3" id="KW-1185">Reference proteome</keyword>
<dbReference type="AlphaFoldDB" id="A0A2P5CT69"/>
<organism evidence="2 3">
    <name type="scientific">Parasponia andersonii</name>
    <name type="common">Sponia andersonii</name>
    <dbReference type="NCBI Taxonomy" id="3476"/>
    <lineage>
        <taxon>Eukaryota</taxon>
        <taxon>Viridiplantae</taxon>
        <taxon>Streptophyta</taxon>
        <taxon>Embryophyta</taxon>
        <taxon>Tracheophyta</taxon>
        <taxon>Spermatophyta</taxon>
        <taxon>Magnoliopsida</taxon>
        <taxon>eudicotyledons</taxon>
        <taxon>Gunneridae</taxon>
        <taxon>Pentapetalae</taxon>
        <taxon>rosids</taxon>
        <taxon>fabids</taxon>
        <taxon>Rosales</taxon>
        <taxon>Cannabaceae</taxon>
        <taxon>Parasponia</taxon>
    </lineage>
</organism>
<sequence>MDEGRSLELESGTSSASAEREPSFAYRFAKAPKPKIQGPVFELGAWQNWDDTTTLNDISFSVPVTCLCDQATPTFFATQDKSGSLKLTMRL</sequence>
<dbReference type="OrthoDB" id="10596166at2759"/>
<comment type="caution">
    <text evidence="2">The sequence shown here is derived from an EMBL/GenBank/DDBJ whole genome shotgun (WGS) entry which is preliminary data.</text>
</comment>